<evidence type="ECO:0000313" key="3">
    <source>
        <dbReference type="Proteomes" id="UP000294963"/>
    </source>
</evidence>
<dbReference type="Proteomes" id="UP000294963">
    <property type="component" value="Unassembled WGS sequence"/>
</dbReference>
<keyword evidence="1" id="KW-0472">Membrane</keyword>
<dbReference type="AlphaFoldDB" id="A0A4R1XBN8"/>
<protein>
    <submittedName>
        <fullName evidence="2">Uncharacterized protein</fullName>
    </submittedName>
</protein>
<comment type="caution">
    <text evidence="2">The sequence shown here is derived from an EMBL/GenBank/DDBJ whole genome shotgun (WGS) entry which is preliminary data.</text>
</comment>
<reference evidence="2 3" key="1">
    <citation type="submission" date="2019-03" db="EMBL/GenBank/DDBJ databases">
        <title>Genomic analyses of the natural microbiome of Caenorhabditis elegans.</title>
        <authorList>
            <person name="Samuel B."/>
        </authorList>
    </citation>
    <scope>NUCLEOTIDE SEQUENCE [LARGE SCALE GENOMIC DNA]</scope>
    <source>
        <strain evidence="2 3">JUb89</strain>
    </source>
</reference>
<keyword evidence="1" id="KW-0812">Transmembrane</keyword>
<name>A0A4R1XBN8_ACICA</name>
<proteinExistence type="predicted"/>
<keyword evidence="1" id="KW-1133">Transmembrane helix</keyword>
<evidence type="ECO:0000313" key="2">
    <source>
        <dbReference type="EMBL" id="TCM59882.1"/>
    </source>
</evidence>
<organism evidence="2 3">
    <name type="scientific">Acinetobacter calcoaceticus</name>
    <dbReference type="NCBI Taxonomy" id="471"/>
    <lineage>
        <taxon>Bacteria</taxon>
        <taxon>Pseudomonadati</taxon>
        <taxon>Pseudomonadota</taxon>
        <taxon>Gammaproteobacteria</taxon>
        <taxon>Moraxellales</taxon>
        <taxon>Moraxellaceae</taxon>
        <taxon>Acinetobacter</taxon>
        <taxon>Acinetobacter calcoaceticus/baumannii complex</taxon>
    </lineage>
</organism>
<accession>A0A4R1XBN8</accession>
<keyword evidence="3" id="KW-1185">Reference proteome</keyword>
<evidence type="ECO:0000256" key="1">
    <source>
        <dbReference type="SAM" id="Phobius"/>
    </source>
</evidence>
<sequence length="73" mass="8673">MELLSISFSAIALILFILFLKYFRKKNIQERVLLKYSKSGDKEKALYNELLPSLDQRDQLEKTIPKFGFQFKK</sequence>
<dbReference type="EMBL" id="SLVJ01000037">
    <property type="protein sequence ID" value="TCM59882.1"/>
    <property type="molecule type" value="Genomic_DNA"/>
</dbReference>
<gene>
    <name evidence="2" type="ORF">EC844_1372</name>
</gene>
<feature type="transmembrane region" description="Helical" evidence="1">
    <location>
        <begin position="6"/>
        <end position="23"/>
    </location>
</feature>